<dbReference type="GO" id="GO:0006623">
    <property type="term" value="P:protein targeting to vacuole"/>
    <property type="evidence" value="ECO:0007669"/>
    <property type="project" value="TreeGrafter"/>
</dbReference>
<dbReference type="EMBL" id="CAJZBQ010000019">
    <property type="protein sequence ID" value="CAG9317926.1"/>
    <property type="molecule type" value="Genomic_DNA"/>
</dbReference>
<dbReference type="InterPro" id="IPR017455">
    <property type="entry name" value="Znf_FYVE-rel"/>
</dbReference>
<dbReference type="GO" id="GO:0033565">
    <property type="term" value="C:ESCRT-0 complex"/>
    <property type="evidence" value="ECO:0007669"/>
    <property type="project" value="TreeGrafter"/>
</dbReference>
<protein>
    <recommendedName>
        <fullName evidence="5">FYVE-type domain-containing protein</fullName>
    </recommendedName>
</protein>
<dbReference type="AlphaFoldDB" id="A0AAU9J0P3"/>
<evidence type="ECO:0000313" key="6">
    <source>
        <dbReference type="EMBL" id="CAG9317926.1"/>
    </source>
</evidence>
<dbReference type="PANTHER" id="PTHR47794">
    <property type="entry name" value="VACUOLAR PROTEIN SORTING-ASSOCIATED PROTEIN 27"/>
    <property type="match status" value="1"/>
</dbReference>
<organism evidence="6 7">
    <name type="scientific">Blepharisma stoltei</name>
    <dbReference type="NCBI Taxonomy" id="1481888"/>
    <lineage>
        <taxon>Eukaryota</taxon>
        <taxon>Sar</taxon>
        <taxon>Alveolata</taxon>
        <taxon>Ciliophora</taxon>
        <taxon>Postciliodesmatophora</taxon>
        <taxon>Heterotrichea</taxon>
        <taxon>Heterotrichida</taxon>
        <taxon>Blepharismidae</taxon>
        <taxon>Blepharisma</taxon>
    </lineage>
</organism>
<evidence type="ECO:0000256" key="4">
    <source>
        <dbReference type="PROSITE-ProRule" id="PRU00091"/>
    </source>
</evidence>
<evidence type="ECO:0000256" key="2">
    <source>
        <dbReference type="ARBA" id="ARBA00022771"/>
    </source>
</evidence>
<dbReference type="Gene3D" id="3.30.40.10">
    <property type="entry name" value="Zinc/RING finger domain, C3HC4 (zinc finger)"/>
    <property type="match status" value="1"/>
</dbReference>
<dbReference type="GO" id="GO:0032266">
    <property type="term" value="F:phosphatidylinositol-3-phosphate binding"/>
    <property type="evidence" value="ECO:0007669"/>
    <property type="project" value="TreeGrafter"/>
</dbReference>
<dbReference type="GO" id="GO:0043328">
    <property type="term" value="P:protein transport to vacuole involved in ubiquitin-dependent protein catabolic process via the multivesicular body sorting pathway"/>
    <property type="evidence" value="ECO:0007669"/>
    <property type="project" value="TreeGrafter"/>
</dbReference>
<sequence length="179" mass="21373">MGSGSWRRHEEFDRKTLKIEGFVYVWSSKSNEFSRKWVNLNDEIITFSKEKGSYVPLYGSISKHFKLVFEDLLTLEMIIECFNNKGKLKNWKFKFNNQAEFLQWSEICQKITRPKWDDRILSKTCKCCEKKFTTFLRQHHCRKCGAAVCKWHSTTRISLPELGYFKKVRICQNCADFIK</sequence>
<dbReference type="SUPFAM" id="SSF50729">
    <property type="entry name" value="PH domain-like"/>
    <property type="match status" value="1"/>
</dbReference>
<accession>A0AAU9J0P3</accession>
<dbReference type="GO" id="GO:0043130">
    <property type="term" value="F:ubiquitin binding"/>
    <property type="evidence" value="ECO:0007669"/>
    <property type="project" value="TreeGrafter"/>
</dbReference>
<evidence type="ECO:0000259" key="5">
    <source>
        <dbReference type="PROSITE" id="PS50178"/>
    </source>
</evidence>
<proteinExistence type="predicted"/>
<keyword evidence="7" id="KW-1185">Reference proteome</keyword>
<dbReference type="SUPFAM" id="SSF57903">
    <property type="entry name" value="FYVE/PHD zinc finger"/>
    <property type="match status" value="1"/>
</dbReference>
<keyword evidence="2 4" id="KW-0863">Zinc-finger</keyword>
<dbReference type="InterPro" id="IPR011011">
    <property type="entry name" value="Znf_FYVE_PHD"/>
</dbReference>
<dbReference type="InterPro" id="IPR000306">
    <property type="entry name" value="Znf_FYVE"/>
</dbReference>
<dbReference type="SMART" id="SM00064">
    <property type="entry name" value="FYVE"/>
    <property type="match status" value="1"/>
</dbReference>
<keyword evidence="1" id="KW-0479">Metal-binding</keyword>
<keyword evidence="3" id="KW-0862">Zinc</keyword>
<gene>
    <name evidence="6" type="ORF">BSTOLATCC_MIC20231</name>
</gene>
<name>A0AAU9J0P3_9CILI</name>
<dbReference type="GO" id="GO:0008270">
    <property type="term" value="F:zinc ion binding"/>
    <property type="evidence" value="ECO:0007669"/>
    <property type="project" value="UniProtKB-KW"/>
</dbReference>
<dbReference type="PANTHER" id="PTHR47794:SF1">
    <property type="entry name" value="VACUOLAR PROTEIN SORTING-ASSOCIATED PROTEIN 27"/>
    <property type="match status" value="1"/>
</dbReference>
<evidence type="ECO:0000256" key="1">
    <source>
        <dbReference type="ARBA" id="ARBA00022723"/>
    </source>
</evidence>
<dbReference type="PROSITE" id="PS50178">
    <property type="entry name" value="ZF_FYVE"/>
    <property type="match status" value="1"/>
</dbReference>
<comment type="caution">
    <text evidence="6">The sequence shown here is derived from an EMBL/GenBank/DDBJ whole genome shotgun (WGS) entry which is preliminary data.</text>
</comment>
<dbReference type="Pfam" id="PF01363">
    <property type="entry name" value="FYVE"/>
    <property type="match status" value="1"/>
</dbReference>
<reference evidence="6" key="1">
    <citation type="submission" date="2021-09" db="EMBL/GenBank/DDBJ databases">
        <authorList>
            <consortium name="AG Swart"/>
            <person name="Singh M."/>
            <person name="Singh A."/>
            <person name="Seah K."/>
            <person name="Emmerich C."/>
        </authorList>
    </citation>
    <scope>NUCLEOTIDE SEQUENCE</scope>
    <source>
        <strain evidence="6">ATCC30299</strain>
    </source>
</reference>
<dbReference type="InterPro" id="IPR013083">
    <property type="entry name" value="Znf_RING/FYVE/PHD"/>
</dbReference>
<evidence type="ECO:0000313" key="7">
    <source>
        <dbReference type="Proteomes" id="UP001162131"/>
    </source>
</evidence>
<feature type="domain" description="FYVE-type" evidence="5">
    <location>
        <begin position="125"/>
        <end position="179"/>
    </location>
</feature>
<evidence type="ECO:0000256" key="3">
    <source>
        <dbReference type="ARBA" id="ARBA00022833"/>
    </source>
</evidence>
<dbReference type="Proteomes" id="UP001162131">
    <property type="component" value="Unassembled WGS sequence"/>
</dbReference>